<feature type="compositionally biased region" description="Low complexity" evidence="1">
    <location>
        <begin position="1068"/>
        <end position="1084"/>
    </location>
</feature>
<name>A0A1I3BJ93_9RHOB</name>
<dbReference type="SUPFAM" id="SSF103515">
    <property type="entry name" value="Autotransporter"/>
    <property type="match status" value="1"/>
</dbReference>
<dbReference type="InterPro" id="IPR005546">
    <property type="entry name" value="Autotransporte_beta"/>
</dbReference>
<keyword evidence="5" id="KW-1185">Reference proteome</keyword>
<sequence length="3289" mass="317370">MSVILFENRAPGARSRLRAALLGSCCTGALALAAGAASAQTLAACATPVVGTGKSCTVEAGADVSGVRILYSDPDAAGGGQQDAPDGTGYTVYNHATLDGPAASDQYAGIALRLQGGRGADDKGDAGDSGAGGDLRVENYGNVTVTDLVFSAHGGDDSAVGLWDRSNIIYGIYAPSVGGEGRDARAQDIGGGNGGHGGAGGVATLLNEGRILVGAGNGGGAERAGAVGILLSSTGGSGGLRDTTDGEPKSGSGGDAKNVGLSNYRRIDVCGSTVDGCGMGDEALSVTAAGLYLESLGGYGAQPTSSGGNGGSISIKNLARITVEALVERSGGAWGIHAVSGSGYAGLDSKSIGEPGGHGGDAKAITITHAGAIRLRAGDFDAPEGTTVQRACLETDDPACTSVDVPDFAHQSAGILAASYGSAAGASHDGTSDQNGGKGGDASANFNSTGLASSSISLRKNASVDVAGDNVIGVGLFAQGGAGGLGNSTDSQGGDGGSVGALSATLKTGARISTSGENAVGLILHAKGGDGGGVRSPGGLADFNDDDAGEGGSTAGVTLHLPNVSDGPAPTITTEGDRAVGVVLQSLAGGGGPGLAEYTFIDIGETKGGKGGVAGAVDVVGGAAISTDGRGSHGMLMQSISGGGGALTSDGDFIAVAGGGGGEGGVGGLVQFFNYGSRIHTRGDVSAGVVAQSIGGGGGDVMGDGGALSVITVGGQGGPGGDGGEVTLTYDSASSTITEGDFSFGVLAQSIGGGGGNGGDVFNIDARLPTVAIGGAGANGGAGGLVHFLGEPDGKGGRHLIATSGANAHALLLQSIGGGGGTGGDAQSLSFGLGSLSAISIAGGAGGGGHGGQVEATLEDMDIVTEGSHARGIVVHSIGGGGGAGGAATSRNVSFGVATSVSLGGVGGNGGPGGTVTLDLTNTTVSTGGDTLQDLEDGEGFVANNHGIVVQSIGSGGGMGGSGNALAYAMELPVEEMDANLAVAGAAAVGGMGGPGGDGGEIAISLTDSVVTTRGDGAHGILAHSVGGSGGDGGDATSMSVAALLVEYAKSLVEKLEPGDDPDPTPPGGEETGPTDIDTSVSVALGGAGAGSGVGGTVTVALDGASMIETFGPSSYAILAQSVANGGGNAGVGGAGAKQFHEGDGMMTNIGIGASAANAARAGGALSVSLGGDTVLRTHGENSRGVVLHSVGAGGGASSASFVGMPGELADAVAQKLAGIKAPWINIGIGMTGGAGGKGGDIEALDLSGGIETFGADADGVLAQTIGGGGGVGGGYGGDDGEDEDDDRPLLDFALDLQELKEQIARPWSATILVGGKGGSGGDGGDYAVASTETAAFRMPTLDGAIVTHGDYADGVVLQSIGGGGGAGGAAVPEDTLGILDFSLRLGGDGGKGGQGGSVGFRLGADAQVGTEGFGAHGVVLQSIGGGGGMGGSGSRLIAKLNLDDGSESGEVPGFVKQDLDELFGDGEAPLPAAVLRLGLGASGGGGDGAKAGRAEANGEGGLIQTTGTAAFGLAVQSIGGGGGMGGVGTAPLTAAEVELEHIDPDDRQLFIDNLNALFRGAHLDFIAGGDGGKGGNGGDALAAGAFTILTSGDRAPALLVQSVGGGGGAAGIEGARLLRHGAQGSIGDSGYATARLGAGTAINTTGVASHGAIVQSVAGGGGLTTATMAYGTALRRYDPDSPPASLLDEIFELRLGADDLSWGTAKSGVATLQLDDDITTRGAGAYAAIVQSVAGGGGVVSLTPAEIDRARTTTLSSGEVVMGTTVDCSDQKACAGAEHVSVAVSETAYITTLGVGSRGIVAQSVQSGGGVATGFEELQRPSAGEATQVTRMLSVVGSSAFRGPIPGASTLTFDGDVQTLGADADALVLQVIGGGGGIMGAAGGASSTFDENNKRHDAEPITVAADSANYRMGISLGQTNPAGGPQNQSLNADLGGWAHTFGDHAEAVIVQSISAGGGIAGLYQDPTSDSQAAASIRVGADGVDSGGDPQRQRDYGLNEAAAAGRLTAKLDAATYRTEGWGANGVLLQQIQGGGGVAATGAHTVRLVSGTTSDGWERVGLTVGGDYGGSFGSGELHLSAIGGAGVRTLGQGATAVLAQNVVGGGGVGATGTSQPLARSAAEGVVEARLGGSNTTDGPGGGGTGLVDVDIEDASFATSGDASHALLVQAVGGGGGLALAPSSWLTKATLGTSGGGTSVAGEIDARIGVADGGADGGATLLQTRGTGSRAATVQAISGGGGVLAAPSIGANWITDHVPVQLGADGGTSGKGGTITARFGARAITQGDYADGLLVQSIGGGGGVADIADDAGAAPNLALTLGQTAGGGRPNQVRLRLSGKGLDRGGIDTAGDGAYGVLQQAIGGGGGLASFAGRSALVEMTLGASSTGGGKGADIASMRMDAGSYFPYTGTTLSHVMTRGDDAHAVVLQSIGGGGGVARAAALRDGGEAHLALGGRGGDADGARAHMVYASEFATTGDRALGLVVQSIGGGGGIAVAGEAEDVASIRLGGADGFTGQTDADQAILYLYPNPTNPCPGRPCHVTFGEGAHGLVVQSIGGGGGIAGDVSLADGLTLIDYDAADAQGLEKTWGGTQGVGASELVALAVGVDVVTLGDGAYGLIAQSIAGGGGLAGGKDGAFAGKTGVTNAANVAGPIIIDVGQTGSVVASGRNSVAVFAQALGDDLSAQDIEVSIEGDVMGGTGEFGLGLLVHGGNASNLLTISDTGTLGSLEGQAVRYVGATNDGQSRLTIDNAGLLSGSVEAIYRDGEVYLNQGGGASAEIAARTAPVATGRLSRPAARLINRRGGVATGARVYQADVVNRGLLVAGDAGRFAPLSIAGHLVQGDRGTLAVDANPMTGKGDVIRVAGDARLDGELQVAARALALGAEHQVIEVQGDISGAFDRVAGALFRFEQVVGNGTLGVRATGIEIDEAPGVTGQEAAAARYLERLFMTGDDSYARFFGRLEAAAAGGALIPALSGMTLGASMAGEAATFELARDRFDALLDCGGTGGRTVALGDACLTMLGSGRDLSQDGNGAAGYDGQTWTLGFAGQIEVAPGWLVSGTVGWETLNLAQQGGGSSVDGTTGFVGAGVTREMGPLALSAAATAGWSAFDTTRAQGLLARGAADAEHDALSLGARLRAAWTQELDGGWLRPSLDLDLIHVAAEGYTENGAGRSALRVEDSDAAALVLTPSIEAGLRRDLGEDLGLRAWGRVGVSLSTLDSYDATARFAGDTTGAPGFVNGVAQSQAVGRIGLGASLQAGERIDVGVSYEGAFADGYTGHAGRIGVAIRF</sequence>
<proteinExistence type="predicted"/>
<protein>
    <recommendedName>
        <fullName evidence="3">Autotransporter domain-containing protein</fullName>
    </recommendedName>
</protein>
<dbReference type="RefSeq" id="WP_092856789.1">
    <property type="nucleotide sequence ID" value="NZ_FOQH01000001.1"/>
</dbReference>
<evidence type="ECO:0000313" key="5">
    <source>
        <dbReference type="Proteomes" id="UP000199377"/>
    </source>
</evidence>
<feature type="chain" id="PRO_5011670222" description="Autotransporter domain-containing protein" evidence="2">
    <location>
        <begin position="40"/>
        <end position="3289"/>
    </location>
</feature>
<feature type="domain" description="Autotransporter" evidence="3">
    <location>
        <begin position="3011"/>
        <end position="3289"/>
    </location>
</feature>
<evidence type="ECO:0000313" key="4">
    <source>
        <dbReference type="EMBL" id="SFH62394.1"/>
    </source>
</evidence>
<dbReference type="InterPro" id="IPR036709">
    <property type="entry name" value="Autotransporte_beta_dom_sf"/>
</dbReference>
<evidence type="ECO:0000259" key="3">
    <source>
        <dbReference type="PROSITE" id="PS51208"/>
    </source>
</evidence>
<dbReference type="PROSITE" id="PS51208">
    <property type="entry name" value="AUTOTRANSPORTER"/>
    <property type="match status" value="1"/>
</dbReference>
<gene>
    <name evidence="4" type="ORF">SAMN05216258_101134</name>
</gene>
<evidence type="ECO:0000256" key="1">
    <source>
        <dbReference type="SAM" id="MobiDB-lite"/>
    </source>
</evidence>
<evidence type="ECO:0000256" key="2">
    <source>
        <dbReference type="SAM" id="SignalP"/>
    </source>
</evidence>
<keyword evidence="2" id="KW-0732">Signal</keyword>
<dbReference type="SMART" id="SM00869">
    <property type="entry name" value="Autotransporter"/>
    <property type="match status" value="1"/>
</dbReference>
<feature type="signal peptide" evidence="2">
    <location>
        <begin position="1"/>
        <end position="39"/>
    </location>
</feature>
<dbReference type="STRING" id="1114924.SAMN05216258_101134"/>
<feature type="region of interest" description="Disordered" evidence="1">
    <location>
        <begin position="1055"/>
        <end position="1084"/>
    </location>
</feature>
<dbReference type="OrthoDB" id="7794164at2"/>
<feature type="region of interest" description="Disordered" evidence="1">
    <location>
        <begin position="535"/>
        <end position="554"/>
    </location>
</feature>
<dbReference type="EMBL" id="FOQH01000001">
    <property type="protein sequence ID" value="SFH62394.1"/>
    <property type="molecule type" value="Genomic_DNA"/>
</dbReference>
<dbReference type="Proteomes" id="UP000199377">
    <property type="component" value="Unassembled WGS sequence"/>
</dbReference>
<feature type="region of interest" description="Disordered" evidence="1">
    <location>
        <begin position="237"/>
        <end position="257"/>
    </location>
</feature>
<organism evidence="4 5">
    <name type="scientific">Albimonas pacifica</name>
    <dbReference type="NCBI Taxonomy" id="1114924"/>
    <lineage>
        <taxon>Bacteria</taxon>
        <taxon>Pseudomonadati</taxon>
        <taxon>Pseudomonadota</taxon>
        <taxon>Alphaproteobacteria</taxon>
        <taxon>Rhodobacterales</taxon>
        <taxon>Paracoccaceae</taxon>
        <taxon>Albimonas</taxon>
    </lineage>
</organism>
<reference evidence="4 5" key="1">
    <citation type="submission" date="2016-10" db="EMBL/GenBank/DDBJ databases">
        <authorList>
            <person name="de Groot N.N."/>
        </authorList>
    </citation>
    <scope>NUCLEOTIDE SEQUENCE [LARGE SCALE GENOMIC DNA]</scope>
    <source>
        <strain evidence="4 5">CGMCC 1.11030</strain>
    </source>
</reference>
<accession>A0A1I3BJ93</accession>